<reference evidence="2 4" key="1">
    <citation type="journal article" date="2011" name="Nature">
        <title>The Medicago genome provides insight into the evolution of rhizobial symbioses.</title>
        <authorList>
            <person name="Young N.D."/>
            <person name="Debelle F."/>
            <person name="Oldroyd G.E."/>
            <person name="Geurts R."/>
            <person name="Cannon S.B."/>
            <person name="Udvardi M.K."/>
            <person name="Benedito V.A."/>
            <person name="Mayer K.F."/>
            <person name="Gouzy J."/>
            <person name="Schoof H."/>
            <person name="Van de Peer Y."/>
            <person name="Proost S."/>
            <person name="Cook D.R."/>
            <person name="Meyers B.C."/>
            <person name="Spannagl M."/>
            <person name="Cheung F."/>
            <person name="De Mita S."/>
            <person name="Krishnakumar V."/>
            <person name="Gundlach H."/>
            <person name="Zhou S."/>
            <person name="Mudge J."/>
            <person name="Bharti A.K."/>
            <person name="Murray J.D."/>
            <person name="Naoumkina M.A."/>
            <person name="Rosen B."/>
            <person name="Silverstein K.A."/>
            <person name="Tang H."/>
            <person name="Rombauts S."/>
            <person name="Zhao P.X."/>
            <person name="Zhou P."/>
            <person name="Barbe V."/>
            <person name="Bardou P."/>
            <person name="Bechner M."/>
            <person name="Bellec A."/>
            <person name="Berger A."/>
            <person name="Berges H."/>
            <person name="Bidwell S."/>
            <person name="Bisseling T."/>
            <person name="Choisne N."/>
            <person name="Couloux A."/>
            <person name="Denny R."/>
            <person name="Deshpande S."/>
            <person name="Dai X."/>
            <person name="Doyle J.J."/>
            <person name="Dudez A.M."/>
            <person name="Farmer A.D."/>
            <person name="Fouteau S."/>
            <person name="Franken C."/>
            <person name="Gibelin C."/>
            <person name="Gish J."/>
            <person name="Goldstein S."/>
            <person name="Gonzalez A.J."/>
            <person name="Green P.J."/>
            <person name="Hallab A."/>
            <person name="Hartog M."/>
            <person name="Hua A."/>
            <person name="Humphray S.J."/>
            <person name="Jeong D.H."/>
            <person name="Jing Y."/>
            <person name="Jocker A."/>
            <person name="Kenton S.M."/>
            <person name="Kim D.J."/>
            <person name="Klee K."/>
            <person name="Lai H."/>
            <person name="Lang C."/>
            <person name="Lin S."/>
            <person name="Macmil S.L."/>
            <person name="Magdelenat G."/>
            <person name="Matthews L."/>
            <person name="McCorrison J."/>
            <person name="Monaghan E.L."/>
            <person name="Mun J.H."/>
            <person name="Najar F.Z."/>
            <person name="Nicholson C."/>
            <person name="Noirot C."/>
            <person name="O'Bleness M."/>
            <person name="Paule C.R."/>
            <person name="Poulain J."/>
            <person name="Prion F."/>
            <person name="Qin B."/>
            <person name="Qu C."/>
            <person name="Retzel E.F."/>
            <person name="Riddle C."/>
            <person name="Sallet E."/>
            <person name="Samain S."/>
            <person name="Samson N."/>
            <person name="Sanders I."/>
            <person name="Saurat O."/>
            <person name="Scarpelli C."/>
            <person name="Schiex T."/>
            <person name="Segurens B."/>
            <person name="Severin A.J."/>
            <person name="Sherrier D.J."/>
            <person name="Shi R."/>
            <person name="Sims S."/>
            <person name="Singer S.R."/>
            <person name="Sinharoy S."/>
            <person name="Sterck L."/>
            <person name="Viollet A."/>
            <person name="Wang B.B."/>
            <person name="Wang K."/>
            <person name="Wang M."/>
            <person name="Wang X."/>
            <person name="Warfsmann J."/>
            <person name="Weissenbach J."/>
            <person name="White D.D."/>
            <person name="White J.D."/>
            <person name="Wiley G.B."/>
            <person name="Wincker P."/>
            <person name="Xing Y."/>
            <person name="Yang L."/>
            <person name="Yao Z."/>
            <person name="Ying F."/>
            <person name="Zhai J."/>
            <person name="Zhou L."/>
            <person name="Zuber A."/>
            <person name="Denarie J."/>
            <person name="Dixon R.A."/>
            <person name="May G.D."/>
            <person name="Schwartz D.C."/>
            <person name="Rogers J."/>
            <person name="Quetier F."/>
            <person name="Town C.D."/>
            <person name="Roe B.A."/>
        </authorList>
    </citation>
    <scope>NUCLEOTIDE SEQUENCE [LARGE SCALE GENOMIC DNA]</scope>
    <source>
        <strain evidence="2">A17</strain>
        <strain evidence="3 4">cv. Jemalong A17</strain>
    </source>
</reference>
<dbReference type="PaxDb" id="3880-AES61434"/>
<dbReference type="EMBL" id="CM001217">
    <property type="protein sequence ID" value="AES61434.1"/>
    <property type="molecule type" value="Genomic_DNA"/>
</dbReference>
<proteinExistence type="predicted"/>
<reference evidence="2 4" key="2">
    <citation type="journal article" date="2014" name="BMC Genomics">
        <title>An improved genome release (version Mt4.0) for the model legume Medicago truncatula.</title>
        <authorList>
            <person name="Tang H."/>
            <person name="Krishnakumar V."/>
            <person name="Bidwell S."/>
            <person name="Rosen B."/>
            <person name="Chan A."/>
            <person name="Zhou S."/>
            <person name="Gentzbittel L."/>
            <person name="Childs K.L."/>
            <person name="Yandell M."/>
            <person name="Gundlach H."/>
            <person name="Mayer K.F."/>
            <person name="Schwartz D.C."/>
            <person name="Town C.D."/>
        </authorList>
    </citation>
    <scope>GENOME REANNOTATION</scope>
    <source>
        <strain evidence="3 4">cv. Jemalong A17</strain>
    </source>
</reference>
<evidence type="ECO:0000313" key="2">
    <source>
        <dbReference type="EMBL" id="AES61434.1"/>
    </source>
</evidence>
<reference evidence="3" key="3">
    <citation type="submission" date="2015-04" db="UniProtKB">
        <authorList>
            <consortium name="EnsemblPlants"/>
        </authorList>
    </citation>
    <scope>IDENTIFICATION</scope>
    <source>
        <strain evidence="3">cv. Jemalong A17</strain>
    </source>
</reference>
<dbReference type="AlphaFoldDB" id="G7I9E3"/>
<accession>G7I9E3</accession>
<dbReference type="HOGENOM" id="CLU_2546018_0_0_1"/>
<gene>
    <name evidence="2" type="ordered locus">MTR_1g083670</name>
</gene>
<evidence type="ECO:0000313" key="4">
    <source>
        <dbReference type="Proteomes" id="UP000002051"/>
    </source>
</evidence>
<protein>
    <submittedName>
        <fullName evidence="2 3">Uncharacterized protein</fullName>
    </submittedName>
</protein>
<dbReference type="Proteomes" id="UP000002051">
    <property type="component" value="Unassembled WGS sequence"/>
</dbReference>
<sequence length="83" mass="10041">MILSYGKILVRMGEFTLCVPRVPRRRLVIVKRWWKLCKNIMVTRRKKLRVFAVTVERESVREEEKGLEKKKLEDSRSGRDPRR</sequence>
<organism evidence="2 4">
    <name type="scientific">Medicago truncatula</name>
    <name type="common">Barrel medic</name>
    <name type="synonym">Medicago tribuloides</name>
    <dbReference type="NCBI Taxonomy" id="3880"/>
    <lineage>
        <taxon>Eukaryota</taxon>
        <taxon>Viridiplantae</taxon>
        <taxon>Streptophyta</taxon>
        <taxon>Embryophyta</taxon>
        <taxon>Tracheophyta</taxon>
        <taxon>Spermatophyta</taxon>
        <taxon>Magnoliopsida</taxon>
        <taxon>eudicotyledons</taxon>
        <taxon>Gunneridae</taxon>
        <taxon>Pentapetalae</taxon>
        <taxon>rosids</taxon>
        <taxon>fabids</taxon>
        <taxon>Fabales</taxon>
        <taxon>Fabaceae</taxon>
        <taxon>Papilionoideae</taxon>
        <taxon>50 kb inversion clade</taxon>
        <taxon>NPAAA clade</taxon>
        <taxon>Hologalegina</taxon>
        <taxon>IRL clade</taxon>
        <taxon>Trifolieae</taxon>
        <taxon>Medicago</taxon>
    </lineage>
</organism>
<dbReference type="EnsemblPlants" id="AES61434">
    <property type="protein sequence ID" value="AES61434"/>
    <property type="gene ID" value="MTR_1g083670"/>
</dbReference>
<keyword evidence="4" id="KW-1185">Reference proteome</keyword>
<feature type="region of interest" description="Disordered" evidence="1">
    <location>
        <begin position="59"/>
        <end position="83"/>
    </location>
</feature>
<name>G7I9E3_MEDTR</name>
<evidence type="ECO:0000256" key="1">
    <source>
        <dbReference type="SAM" id="MobiDB-lite"/>
    </source>
</evidence>
<evidence type="ECO:0000313" key="3">
    <source>
        <dbReference type="EnsemblPlants" id="AES61434"/>
    </source>
</evidence>